<evidence type="ECO:0000313" key="2">
    <source>
        <dbReference type="EMBL" id="CAG7654940.1"/>
    </source>
</evidence>
<gene>
    <name evidence="2" type="ORF">AFUS01_LOCUS897</name>
</gene>
<protein>
    <submittedName>
        <fullName evidence="2">Uncharacterized protein</fullName>
    </submittedName>
</protein>
<proteinExistence type="predicted"/>
<sequence>MRKNYPAPPPAAAIRLGTEQTSPPPQVQQPETHTCIPTSSVTSSATENDETSIVGPVVESPSKPQSTMESFCCVCSVFANCITNICLPSCGIRRYQTRRFNENTEVAIDLINIFKENTDRIYSFIHLRLMPAIRPLLQLLYFHESQIEADGLTRISAQIWTATYLLQSLLKSGNSKTLTKTNLQPVQEAFMELVWEAEKAFLVDNEFYPIQQRFKKQILPEVWKLEDKYSGNRKEFVDPELRENLLVTRPFDGLYYRKDLKLKKKLQLIIVSKSSPNISNLSHEESKITFEELPTENKLNLILSLLNMSTSVISKIGLSLENHVNVLTEEIKFKDQTSLLKCVESIVIIRASLKTIWRDVALEWICDRLAEISGMTQLCYEYLKYSLNMDLPNYSLLAREAGISFLSRKRESSGQVFVAENNRKKSLRKEFHIVRSKLINPEPDQFESNSPGQKAEHPFTSESLKKVLDIETRFYCTEYHFLLQRIPLKIDNMRLFFK</sequence>
<dbReference type="Proteomes" id="UP000708208">
    <property type="component" value="Unassembled WGS sequence"/>
</dbReference>
<name>A0A8J2NIW2_9HEXA</name>
<dbReference type="AlphaFoldDB" id="A0A8J2NIW2"/>
<comment type="caution">
    <text evidence="2">The sequence shown here is derived from an EMBL/GenBank/DDBJ whole genome shotgun (WGS) entry which is preliminary data.</text>
</comment>
<accession>A0A8J2NIW2</accession>
<feature type="region of interest" description="Disordered" evidence="1">
    <location>
        <begin position="1"/>
        <end position="62"/>
    </location>
</feature>
<feature type="compositionally biased region" description="Pro residues" evidence="1">
    <location>
        <begin position="1"/>
        <end position="11"/>
    </location>
</feature>
<evidence type="ECO:0000313" key="3">
    <source>
        <dbReference type="Proteomes" id="UP000708208"/>
    </source>
</evidence>
<organism evidence="2 3">
    <name type="scientific">Allacma fusca</name>
    <dbReference type="NCBI Taxonomy" id="39272"/>
    <lineage>
        <taxon>Eukaryota</taxon>
        <taxon>Metazoa</taxon>
        <taxon>Ecdysozoa</taxon>
        <taxon>Arthropoda</taxon>
        <taxon>Hexapoda</taxon>
        <taxon>Collembola</taxon>
        <taxon>Symphypleona</taxon>
        <taxon>Sminthuridae</taxon>
        <taxon>Allacma</taxon>
    </lineage>
</organism>
<reference evidence="2" key="1">
    <citation type="submission" date="2021-06" db="EMBL/GenBank/DDBJ databases">
        <authorList>
            <person name="Hodson N. C."/>
            <person name="Mongue J. A."/>
            <person name="Jaron S. K."/>
        </authorList>
    </citation>
    <scope>NUCLEOTIDE SEQUENCE</scope>
</reference>
<feature type="compositionally biased region" description="Polar residues" evidence="1">
    <location>
        <begin position="28"/>
        <end position="46"/>
    </location>
</feature>
<keyword evidence="3" id="KW-1185">Reference proteome</keyword>
<dbReference type="EMBL" id="CAJVCH010004808">
    <property type="protein sequence ID" value="CAG7654940.1"/>
    <property type="molecule type" value="Genomic_DNA"/>
</dbReference>
<evidence type="ECO:0000256" key="1">
    <source>
        <dbReference type="SAM" id="MobiDB-lite"/>
    </source>
</evidence>